<feature type="region of interest" description="Disordered" evidence="1">
    <location>
        <begin position="231"/>
        <end position="261"/>
    </location>
</feature>
<evidence type="ECO:0000256" key="1">
    <source>
        <dbReference type="SAM" id="MobiDB-lite"/>
    </source>
</evidence>
<proteinExistence type="predicted"/>
<dbReference type="Pfam" id="PF05553">
    <property type="entry name" value="DUF761"/>
    <property type="match status" value="1"/>
</dbReference>
<feature type="transmembrane region" description="Helical" evidence="2">
    <location>
        <begin position="34"/>
        <end position="52"/>
    </location>
</feature>
<evidence type="ECO:0008006" key="4">
    <source>
        <dbReference type="Google" id="ProtNLM"/>
    </source>
</evidence>
<dbReference type="AlphaFoldDB" id="A0AAW2T0X1"/>
<comment type="caution">
    <text evidence="3">The sequence shown here is derived from an EMBL/GenBank/DDBJ whole genome shotgun (WGS) entry which is preliminary data.</text>
</comment>
<keyword evidence="2" id="KW-1133">Transmembrane helix</keyword>
<accession>A0AAW2T0X1</accession>
<feature type="region of interest" description="Disordered" evidence="1">
    <location>
        <begin position="147"/>
        <end position="181"/>
    </location>
</feature>
<sequence length="292" mass="33763">MAMQFLNYTDRNSLNFQKFKKNNPKINSNIPKSLCPFLLSIFVYISVFYVFNLAPSTLFCTTKFWFVMCNTLLLIIATDFGAFSSPKENDFYDEYVKNINGRAKSCGTVPSFQMQYLKIDGKTMPKDQIDEEEPDEKIIDMVAADDHAKNQESLENKPEISVTNERDGDQAEKPNDDKFEKNKVKELINASSADEVENIGSREVKKRKVKCVRSNSEKAMLMAAVAAETEEKMAPLQRTLSERREEPARSDEDEFSSMSDEELNRRVEEFIRRFNKQIRLQAARNRQNPRII</sequence>
<reference evidence="3" key="2">
    <citation type="journal article" date="2024" name="Plant">
        <title>Genomic evolution and insights into agronomic trait innovations of Sesamum species.</title>
        <authorList>
            <person name="Miao H."/>
            <person name="Wang L."/>
            <person name="Qu L."/>
            <person name="Liu H."/>
            <person name="Sun Y."/>
            <person name="Le M."/>
            <person name="Wang Q."/>
            <person name="Wei S."/>
            <person name="Zheng Y."/>
            <person name="Lin W."/>
            <person name="Duan Y."/>
            <person name="Cao H."/>
            <person name="Xiong S."/>
            <person name="Wang X."/>
            <person name="Wei L."/>
            <person name="Li C."/>
            <person name="Ma Q."/>
            <person name="Ju M."/>
            <person name="Zhao R."/>
            <person name="Li G."/>
            <person name="Mu C."/>
            <person name="Tian Q."/>
            <person name="Mei H."/>
            <person name="Zhang T."/>
            <person name="Gao T."/>
            <person name="Zhang H."/>
        </authorList>
    </citation>
    <scope>NUCLEOTIDE SEQUENCE</scope>
    <source>
        <strain evidence="3">G02</strain>
    </source>
</reference>
<evidence type="ECO:0000313" key="3">
    <source>
        <dbReference type="EMBL" id="KAL0398320.1"/>
    </source>
</evidence>
<feature type="compositionally biased region" description="Acidic residues" evidence="1">
    <location>
        <begin position="251"/>
        <end position="261"/>
    </location>
</feature>
<dbReference type="EMBL" id="JACGWJ010000009">
    <property type="protein sequence ID" value="KAL0398320.1"/>
    <property type="molecule type" value="Genomic_DNA"/>
</dbReference>
<gene>
    <name evidence="3" type="ORF">Sradi_2175300</name>
</gene>
<feature type="compositionally biased region" description="Basic and acidic residues" evidence="1">
    <location>
        <begin position="240"/>
        <end position="250"/>
    </location>
</feature>
<keyword evidence="2" id="KW-0812">Transmembrane</keyword>
<dbReference type="PANTHER" id="PTHR35997:SF6">
    <property type="entry name" value="COTTON FIBER PROTEIN"/>
    <property type="match status" value="1"/>
</dbReference>
<organism evidence="3">
    <name type="scientific">Sesamum radiatum</name>
    <name type="common">Black benniseed</name>
    <dbReference type="NCBI Taxonomy" id="300843"/>
    <lineage>
        <taxon>Eukaryota</taxon>
        <taxon>Viridiplantae</taxon>
        <taxon>Streptophyta</taxon>
        <taxon>Embryophyta</taxon>
        <taxon>Tracheophyta</taxon>
        <taxon>Spermatophyta</taxon>
        <taxon>Magnoliopsida</taxon>
        <taxon>eudicotyledons</taxon>
        <taxon>Gunneridae</taxon>
        <taxon>Pentapetalae</taxon>
        <taxon>asterids</taxon>
        <taxon>lamiids</taxon>
        <taxon>Lamiales</taxon>
        <taxon>Pedaliaceae</taxon>
        <taxon>Sesamum</taxon>
    </lineage>
</organism>
<protein>
    <recommendedName>
        <fullName evidence="4">DUF4408 domain-containing protein</fullName>
    </recommendedName>
</protein>
<reference evidence="3" key="1">
    <citation type="submission" date="2020-06" db="EMBL/GenBank/DDBJ databases">
        <authorList>
            <person name="Li T."/>
            <person name="Hu X."/>
            <person name="Zhang T."/>
            <person name="Song X."/>
            <person name="Zhang H."/>
            <person name="Dai N."/>
            <person name="Sheng W."/>
            <person name="Hou X."/>
            <person name="Wei L."/>
        </authorList>
    </citation>
    <scope>NUCLEOTIDE SEQUENCE</scope>
    <source>
        <strain evidence="3">G02</strain>
        <tissue evidence="3">Leaf</tissue>
    </source>
</reference>
<evidence type="ECO:0000256" key="2">
    <source>
        <dbReference type="SAM" id="Phobius"/>
    </source>
</evidence>
<name>A0AAW2T0X1_SESRA</name>
<keyword evidence="2" id="KW-0472">Membrane</keyword>
<dbReference type="InterPro" id="IPR008480">
    <property type="entry name" value="DUF761_pln"/>
</dbReference>
<feature type="transmembrane region" description="Helical" evidence="2">
    <location>
        <begin position="64"/>
        <end position="83"/>
    </location>
</feature>
<dbReference type="PANTHER" id="PTHR35997">
    <property type="entry name" value="COTTON FIBER PROTEIN-RELATED"/>
    <property type="match status" value="1"/>
</dbReference>